<dbReference type="RefSeq" id="XP_066069937.1">
    <property type="nucleotide sequence ID" value="XM_066213840.1"/>
</dbReference>
<keyword evidence="3" id="KW-1185">Reference proteome</keyword>
<dbReference type="VEuPathDB" id="FungiDB:L203_03394"/>
<evidence type="ECO:0000313" key="3">
    <source>
        <dbReference type="Proteomes" id="UP000094043"/>
    </source>
</evidence>
<protein>
    <submittedName>
        <fullName evidence="2">Uncharacterized protein</fullName>
    </submittedName>
</protein>
<evidence type="ECO:0000313" key="2">
    <source>
        <dbReference type="EMBL" id="WVN89237.1"/>
    </source>
</evidence>
<dbReference type="EMBL" id="CP143788">
    <property type="protein sequence ID" value="WVN89237.1"/>
    <property type="molecule type" value="Genomic_DNA"/>
</dbReference>
<dbReference type="Proteomes" id="UP000094043">
    <property type="component" value="Chromosome 5"/>
</dbReference>
<dbReference type="AlphaFoldDB" id="A0A1E3IGS3"/>
<reference evidence="2" key="3">
    <citation type="submission" date="2024-01" db="EMBL/GenBank/DDBJ databases">
        <authorList>
            <person name="Coelho M.A."/>
            <person name="David-Palma M."/>
            <person name="Shea T."/>
            <person name="Sun S."/>
            <person name="Cuomo C.A."/>
            <person name="Heitman J."/>
        </authorList>
    </citation>
    <scope>NUCLEOTIDE SEQUENCE</scope>
    <source>
        <strain evidence="2">CBS 7841</strain>
    </source>
</reference>
<organism evidence="2 3">
    <name type="scientific">Cryptococcus depauperatus CBS 7841</name>
    <dbReference type="NCBI Taxonomy" id="1295531"/>
    <lineage>
        <taxon>Eukaryota</taxon>
        <taxon>Fungi</taxon>
        <taxon>Dikarya</taxon>
        <taxon>Basidiomycota</taxon>
        <taxon>Agaricomycotina</taxon>
        <taxon>Tremellomycetes</taxon>
        <taxon>Tremellales</taxon>
        <taxon>Cryptococcaceae</taxon>
        <taxon>Cryptococcus</taxon>
    </lineage>
</organism>
<dbReference type="GeneID" id="91088665"/>
<dbReference type="KEGG" id="cdep:91088665"/>
<feature type="compositionally biased region" description="Low complexity" evidence="1">
    <location>
        <begin position="1"/>
        <end position="25"/>
    </location>
</feature>
<proteinExistence type="predicted"/>
<sequence length="180" mass="19885">MVNSNPSGGSITPISSVSTSCPSSPETVATSIVLDPDMLIEDGFDIDPVEEGEPTQLTEEVSDIQYGVIKNNPLISLAYESNEQGEWLFQAYQPNPEINLHLPFKVEAPDTNVDRNQWVEAVSSSEVFNKENLIEGIKSTFNKESTVLTENELQDMANAIKEALGQCYSVFKERLEGARR</sequence>
<evidence type="ECO:0000256" key="1">
    <source>
        <dbReference type="SAM" id="MobiDB-lite"/>
    </source>
</evidence>
<accession>A0A1E3IGS3</accession>
<reference evidence="2" key="2">
    <citation type="journal article" date="2022" name="Elife">
        <title>Obligate sexual reproduction of a homothallic fungus closely related to the Cryptococcus pathogenic species complex.</title>
        <authorList>
            <person name="Passer A.R."/>
            <person name="Clancey S.A."/>
            <person name="Shea T."/>
            <person name="David-Palma M."/>
            <person name="Averette A.F."/>
            <person name="Boekhout T."/>
            <person name="Porcel B.M."/>
            <person name="Nowrousian M."/>
            <person name="Cuomo C.A."/>
            <person name="Sun S."/>
            <person name="Heitman J."/>
            <person name="Coelho M.A."/>
        </authorList>
    </citation>
    <scope>NUCLEOTIDE SEQUENCE</scope>
    <source>
        <strain evidence="2">CBS 7841</strain>
    </source>
</reference>
<feature type="region of interest" description="Disordered" evidence="1">
    <location>
        <begin position="1"/>
        <end position="27"/>
    </location>
</feature>
<name>A0A1E3IGS3_9TREE</name>
<gene>
    <name evidence="2" type="ORF">L203_104455</name>
</gene>
<reference evidence="2" key="1">
    <citation type="submission" date="2016-06" db="EMBL/GenBank/DDBJ databases">
        <authorList>
            <person name="Cuomo C."/>
            <person name="Litvintseva A."/>
            <person name="Heitman J."/>
            <person name="Chen Y."/>
            <person name="Sun S."/>
            <person name="Springer D."/>
            <person name="Dromer F."/>
            <person name="Young S."/>
            <person name="Zeng Q."/>
            <person name="Chapman S."/>
            <person name="Gujja S."/>
            <person name="Saif S."/>
            <person name="Birren B."/>
        </authorList>
    </citation>
    <scope>NUCLEOTIDE SEQUENCE</scope>
    <source>
        <strain evidence="2">CBS 7841</strain>
    </source>
</reference>